<name>A0AAX4HUU9_9BACT</name>
<keyword evidence="3" id="KW-0285">Flavoprotein</keyword>
<dbReference type="PANTHER" id="PTHR11748:SF111">
    <property type="entry name" value="D-LACTATE DEHYDROGENASE, MITOCHONDRIAL-RELATED"/>
    <property type="match status" value="1"/>
</dbReference>
<dbReference type="InterPro" id="IPR016171">
    <property type="entry name" value="Vanillyl_alc_oxidase_C-sub2"/>
</dbReference>
<evidence type="ECO:0000256" key="6">
    <source>
        <dbReference type="ARBA" id="ARBA00023002"/>
    </source>
</evidence>
<dbReference type="KEGG" id="psti:SOO65_10375"/>
<dbReference type="SUPFAM" id="SSF55103">
    <property type="entry name" value="FAD-linked oxidases, C-terminal domain"/>
    <property type="match status" value="1"/>
</dbReference>
<keyword evidence="5" id="KW-0809">Transit peptide</keyword>
<evidence type="ECO:0000256" key="3">
    <source>
        <dbReference type="ARBA" id="ARBA00022630"/>
    </source>
</evidence>
<dbReference type="GO" id="GO:0008720">
    <property type="term" value="F:D-lactate dehydrogenase (NAD+) activity"/>
    <property type="evidence" value="ECO:0007669"/>
    <property type="project" value="TreeGrafter"/>
</dbReference>
<organism evidence="9 10">
    <name type="scientific">Peredibacter starrii</name>
    <dbReference type="NCBI Taxonomy" id="28202"/>
    <lineage>
        <taxon>Bacteria</taxon>
        <taxon>Pseudomonadati</taxon>
        <taxon>Bdellovibrionota</taxon>
        <taxon>Bacteriovoracia</taxon>
        <taxon>Bacteriovoracales</taxon>
        <taxon>Bacteriovoracaceae</taxon>
        <taxon>Peredibacter</taxon>
    </lineage>
</organism>
<dbReference type="Pfam" id="PF02913">
    <property type="entry name" value="FAD-oxidase_C"/>
    <property type="match status" value="1"/>
</dbReference>
<evidence type="ECO:0000313" key="10">
    <source>
        <dbReference type="Proteomes" id="UP001324634"/>
    </source>
</evidence>
<keyword evidence="6" id="KW-0560">Oxidoreductase</keyword>
<protein>
    <recommendedName>
        <fullName evidence="7">D-lactate dehydrogenase (cytochrome)</fullName>
        <ecNumber evidence="7">1.1.2.4</ecNumber>
    </recommendedName>
</protein>
<dbReference type="PANTHER" id="PTHR11748">
    <property type="entry name" value="D-LACTATE DEHYDROGENASE"/>
    <property type="match status" value="1"/>
</dbReference>
<keyword evidence="4" id="KW-0274">FAD</keyword>
<dbReference type="GO" id="GO:0004458">
    <property type="term" value="F:D-lactate dehydrogenase (cytochrome) activity"/>
    <property type="evidence" value="ECO:0007669"/>
    <property type="project" value="UniProtKB-EC"/>
</dbReference>
<evidence type="ECO:0000256" key="5">
    <source>
        <dbReference type="ARBA" id="ARBA00022946"/>
    </source>
</evidence>
<dbReference type="SUPFAM" id="SSF56176">
    <property type="entry name" value="FAD-binding/transporter-associated domain-like"/>
    <property type="match status" value="1"/>
</dbReference>
<dbReference type="Gene3D" id="3.30.70.2740">
    <property type="match status" value="1"/>
</dbReference>
<accession>A0AAX4HUU9</accession>
<evidence type="ECO:0000256" key="2">
    <source>
        <dbReference type="ARBA" id="ARBA00008000"/>
    </source>
</evidence>
<dbReference type="Gene3D" id="1.10.45.10">
    <property type="entry name" value="Vanillyl-alcohol Oxidase, Chain A, domain 4"/>
    <property type="match status" value="1"/>
</dbReference>
<evidence type="ECO:0000256" key="7">
    <source>
        <dbReference type="ARBA" id="ARBA00038897"/>
    </source>
</evidence>
<dbReference type="PROSITE" id="PS51387">
    <property type="entry name" value="FAD_PCMH"/>
    <property type="match status" value="1"/>
</dbReference>
<reference evidence="9 10" key="1">
    <citation type="submission" date="2023-11" db="EMBL/GenBank/DDBJ databases">
        <title>Peredibacter starrii A3.12.</title>
        <authorList>
            <person name="Mitchell R.J."/>
        </authorList>
    </citation>
    <scope>NUCLEOTIDE SEQUENCE [LARGE SCALE GENOMIC DNA]</scope>
    <source>
        <strain evidence="9 10">A3.12</strain>
    </source>
</reference>
<dbReference type="AlphaFoldDB" id="A0AAX4HUU9"/>
<dbReference type="InterPro" id="IPR016166">
    <property type="entry name" value="FAD-bd_PCMH"/>
</dbReference>
<dbReference type="Pfam" id="PF01565">
    <property type="entry name" value="FAD_binding_4"/>
    <property type="match status" value="1"/>
</dbReference>
<comment type="similarity">
    <text evidence="2">Belongs to the FAD-binding oxidoreductase/transferase type 4 family.</text>
</comment>
<dbReference type="InterPro" id="IPR006094">
    <property type="entry name" value="Oxid_FAD_bind_N"/>
</dbReference>
<dbReference type="EMBL" id="CP139487">
    <property type="protein sequence ID" value="WPU67159.1"/>
    <property type="molecule type" value="Genomic_DNA"/>
</dbReference>
<dbReference type="GO" id="GO:0071949">
    <property type="term" value="F:FAD binding"/>
    <property type="evidence" value="ECO:0007669"/>
    <property type="project" value="InterPro"/>
</dbReference>
<evidence type="ECO:0000313" key="9">
    <source>
        <dbReference type="EMBL" id="WPU67159.1"/>
    </source>
</evidence>
<comment type="cofactor">
    <cofactor evidence="1">
        <name>FAD</name>
        <dbReference type="ChEBI" id="CHEBI:57692"/>
    </cofactor>
</comment>
<dbReference type="Gene3D" id="3.30.465.10">
    <property type="match status" value="1"/>
</dbReference>
<gene>
    <name evidence="9" type="ORF">SOO65_10375</name>
</gene>
<evidence type="ECO:0000256" key="1">
    <source>
        <dbReference type="ARBA" id="ARBA00001974"/>
    </source>
</evidence>
<dbReference type="InterPro" id="IPR004113">
    <property type="entry name" value="FAD-bd_oxidored_4_C"/>
</dbReference>
<evidence type="ECO:0000256" key="4">
    <source>
        <dbReference type="ARBA" id="ARBA00022827"/>
    </source>
</evidence>
<dbReference type="EC" id="1.1.2.4" evidence="7"/>
<dbReference type="InterPro" id="IPR016169">
    <property type="entry name" value="FAD-bd_PCMH_sub2"/>
</dbReference>
<evidence type="ECO:0000259" key="8">
    <source>
        <dbReference type="PROSITE" id="PS51387"/>
    </source>
</evidence>
<dbReference type="InterPro" id="IPR016164">
    <property type="entry name" value="FAD-linked_Oxase-like_C"/>
</dbReference>
<dbReference type="InterPro" id="IPR036318">
    <property type="entry name" value="FAD-bd_PCMH-like_sf"/>
</dbReference>
<keyword evidence="10" id="KW-1185">Reference proteome</keyword>
<proteinExistence type="inferred from homology"/>
<dbReference type="RefSeq" id="WP_321400076.1">
    <property type="nucleotide sequence ID" value="NZ_CP139487.1"/>
</dbReference>
<feature type="domain" description="FAD-binding PCMH-type" evidence="8">
    <location>
        <begin position="1"/>
        <end position="204"/>
    </location>
</feature>
<dbReference type="Proteomes" id="UP001324634">
    <property type="component" value="Chromosome"/>
</dbReference>
<dbReference type="GO" id="GO:1903457">
    <property type="term" value="P:lactate catabolic process"/>
    <property type="evidence" value="ECO:0007669"/>
    <property type="project" value="TreeGrafter"/>
</dbReference>
<sequence length="444" mass="51006">MTFVTKTFYSQEDLVRHLKAHQPSFYFSSKTSTVIPYDKLETLLPWKKDGEYFLCDLSKLPAHMEVKENGNLVLRGAVSWEEAKKFLRSKGRNLKTSPTEQLALITAGIATSCTGERCFAFGNMRSQVVRLKYLDFNGEEKELKREDEFKSASSALAAYQSDFKHYQNFKNAPYPRFEKAIDLMIGTEGQLGLVTEVEIETTDNEPVTYVFTLLPRWEEDFTAHMEIFHAVQSHRDAIISCELLDANCMNYLKPDEKLGNNQDVIFLEVKSSAFEDIYANVLCNLTHTSADNVFEIAENKFHHVRAGVPRAIFEVNSQMGVVKIGTDVQVSPDKFEDLLEFYRKAAQVGVRYCLFGHFGDAHLHFNYMPTKDESAKCLDEIQKLYDEVLAWKGSPFAEHGIGLLKQKYIKRFHGKNQLDLFHDLKKEHDPYNQFFPQGFMNEGL</sequence>